<evidence type="ECO:0000313" key="3">
    <source>
        <dbReference type="Proteomes" id="UP001302368"/>
    </source>
</evidence>
<feature type="transmembrane region" description="Helical" evidence="1">
    <location>
        <begin position="70"/>
        <end position="92"/>
    </location>
</feature>
<evidence type="ECO:0008006" key="4">
    <source>
        <dbReference type="Google" id="ProtNLM"/>
    </source>
</evidence>
<feature type="transmembrane region" description="Helical" evidence="1">
    <location>
        <begin position="40"/>
        <end position="58"/>
    </location>
</feature>
<keyword evidence="1" id="KW-0812">Transmembrane</keyword>
<name>A0ABZ0MQ73_9ENTR</name>
<keyword evidence="1" id="KW-0472">Membrane</keyword>
<proteinExistence type="predicted"/>
<keyword evidence="3" id="KW-1185">Reference proteome</keyword>
<evidence type="ECO:0000313" key="2">
    <source>
        <dbReference type="EMBL" id="WOZ77570.1"/>
    </source>
</evidence>
<gene>
    <name evidence="2" type="ORF">Q8Y70_00410</name>
</gene>
<dbReference type="EMBL" id="CP137744">
    <property type="protein sequence ID" value="WOZ77570.1"/>
    <property type="molecule type" value="Genomic_DNA"/>
</dbReference>
<dbReference type="Proteomes" id="UP001302368">
    <property type="component" value="Chromosome"/>
</dbReference>
<dbReference type="RefSeq" id="WP_305734662.1">
    <property type="nucleotide sequence ID" value="NZ_CP137744.1"/>
</dbReference>
<sequence>MIFRQKLELHFIMIFPEVFKPFHSLSLQGQLLMFPEFLKYGYLGLLALSVMLFFRIINNSIKSQQSIKSAWPFLAFFSIFCLLSGIVGFIWASKELEIADKKETTASILSKQINQLNSEHLQSMRPLNSALEVAVEKYNYSVIESTRNQYINEIKQINQVMSEREKVYSERIFNLKNTFNDVVETDAK</sequence>
<accession>A0ABZ0MQ73</accession>
<reference evidence="2 3" key="1">
    <citation type="submission" date="2023-10" db="EMBL/GenBank/DDBJ databases">
        <title>Genome sequencing of the isolated polysaccharide-producing bacterium Kosakonia sacchari KS2022.</title>
        <authorList>
            <person name="Yi X."/>
        </authorList>
    </citation>
    <scope>NUCLEOTIDE SEQUENCE [LARGE SCALE GENOMIC DNA]</scope>
    <source>
        <strain evidence="2 3">KS2022</strain>
    </source>
</reference>
<keyword evidence="1" id="KW-1133">Transmembrane helix</keyword>
<protein>
    <recommendedName>
        <fullName evidence="4">DUF4760 domain-containing protein</fullName>
    </recommendedName>
</protein>
<organism evidence="2 3">
    <name type="scientific">Kosakonia sacchari</name>
    <dbReference type="NCBI Taxonomy" id="1158459"/>
    <lineage>
        <taxon>Bacteria</taxon>
        <taxon>Pseudomonadati</taxon>
        <taxon>Pseudomonadota</taxon>
        <taxon>Gammaproteobacteria</taxon>
        <taxon>Enterobacterales</taxon>
        <taxon>Enterobacteriaceae</taxon>
        <taxon>Kosakonia</taxon>
    </lineage>
</organism>
<evidence type="ECO:0000256" key="1">
    <source>
        <dbReference type="SAM" id="Phobius"/>
    </source>
</evidence>